<dbReference type="STRING" id="1238424.J07HQW1_02719"/>
<protein>
    <submittedName>
        <fullName evidence="1">Uncharacterized protein</fullName>
    </submittedName>
</protein>
<sequence>MKVDSGLCQLTAAGTPIPTQIGCRLGVTFVVDVETDILRPIHISVERIPVAVAVAVFTHTRTDHAQHADSRLFSHRHNTSCSCRALTLRQLRFP</sequence>
<organism evidence="1 2">
    <name type="scientific">Haloquadratum walsbyi J07HQW1</name>
    <dbReference type="NCBI Taxonomy" id="1238424"/>
    <lineage>
        <taxon>Archaea</taxon>
        <taxon>Methanobacteriati</taxon>
        <taxon>Methanobacteriota</taxon>
        <taxon>Stenosarchaea group</taxon>
        <taxon>Halobacteria</taxon>
        <taxon>Halobacteriales</taxon>
        <taxon>Haloferacaceae</taxon>
        <taxon>Haloquadratum</taxon>
    </lineage>
</organism>
<dbReference type="Proteomes" id="UP000030649">
    <property type="component" value="Unassembled WGS sequence"/>
</dbReference>
<gene>
    <name evidence="1" type="ORF">J07HQW1_02719</name>
</gene>
<evidence type="ECO:0000313" key="1">
    <source>
        <dbReference type="EMBL" id="ERG92674.1"/>
    </source>
</evidence>
<accession>U1MRE5</accession>
<reference evidence="1 2" key="1">
    <citation type="journal article" date="2013" name="PLoS ONE">
        <title>Assembly-driven community genomics of a hypersaline microbial ecosystem.</title>
        <authorList>
            <person name="Podell S."/>
            <person name="Ugalde J.A."/>
            <person name="Narasingarao P."/>
            <person name="Banfield J.F."/>
            <person name="Heidelberg K.B."/>
            <person name="Allen E.E."/>
        </authorList>
    </citation>
    <scope>NUCLEOTIDE SEQUENCE [LARGE SCALE GENOMIC DNA]</scope>
    <source>
        <strain evidence="2">J07HQW1</strain>
    </source>
</reference>
<dbReference type="EMBL" id="KE356560">
    <property type="protein sequence ID" value="ERG92674.1"/>
    <property type="molecule type" value="Genomic_DNA"/>
</dbReference>
<proteinExistence type="predicted"/>
<evidence type="ECO:0000313" key="2">
    <source>
        <dbReference type="Proteomes" id="UP000030649"/>
    </source>
</evidence>
<dbReference type="AlphaFoldDB" id="U1MRE5"/>
<name>U1MRE5_9EURY</name>
<dbReference type="HOGENOM" id="CLU_2379354_0_0_2"/>